<dbReference type="Proteomes" id="UP000680656">
    <property type="component" value="Chromosome"/>
</dbReference>
<dbReference type="InterPro" id="IPR011249">
    <property type="entry name" value="Metalloenz_LuxS/M16"/>
</dbReference>
<keyword evidence="2" id="KW-1133">Transmembrane helix</keyword>
<dbReference type="SUPFAM" id="SSF63411">
    <property type="entry name" value="LuxS/MPP-like metallohydrolase"/>
    <property type="match status" value="1"/>
</dbReference>
<dbReference type="InterPro" id="IPR010090">
    <property type="entry name" value="Phage_tape_meas"/>
</dbReference>
<keyword evidence="2" id="KW-0472">Membrane</keyword>
<name>A0A8E7B1B0_9EURY</name>
<dbReference type="EMBL" id="CP075546">
    <property type="protein sequence ID" value="QVV89034.1"/>
    <property type="molecule type" value="Genomic_DNA"/>
</dbReference>
<evidence type="ECO:0000313" key="4">
    <source>
        <dbReference type="EMBL" id="QVV89034.1"/>
    </source>
</evidence>
<reference evidence="4 5" key="1">
    <citation type="submission" date="2021-05" db="EMBL/GenBank/DDBJ databases">
        <title>A novel Methanospirillum isolate from a pyrite-forming mixed culture.</title>
        <authorList>
            <person name="Bunk B."/>
            <person name="Sproer C."/>
            <person name="Spring S."/>
            <person name="Pester M."/>
        </authorList>
    </citation>
    <scope>NUCLEOTIDE SEQUENCE [LARGE SCALE GENOMIC DNA]</scope>
    <source>
        <strain evidence="4 5">J.3.6.1-F.2.7.3</strain>
    </source>
</reference>
<dbReference type="NCBIfam" id="TIGR01760">
    <property type="entry name" value="tape_meas_TP901"/>
    <property type="match status" value="1"/>
</dbReference>
<evidence type="ECO:0000256" key="1">
    <source>
        <dbReference type="ARBA" id="ARBA00022612"/>
    </source>
</evidence>
<protein>
    <submittedName>
        <fullName evidence="4">Phage tail tape measure protein</fullName>
    </submittedName>
</protein>
<dbReference type="KEGG" id="mrtj:KHC33_00380"/>
<dbReference type="AlphaFoldDB" id="A0A8E7B1B0"/>
<accession>A0A8E7B1B0</accession>
<dbReference type="GO" id="GO:0046872">
    <property type="term" value="F:metal ion binding"/>
    <property type="evidence" value="ECO:0007669"/>
    <property type="project" value="InterPro"/>
</dbReference>
<feature type="transmembrane region" description="Helical" evidence="2">
    <location>
        <begin position="401"/>
        <end position="426"/>
    </location>
</feature>
<evidence type="ECO:0000256" key="2">
    <source>
        <dbReference type="SAM" id="Phobius"/>
    </source>
</evidence>
<keyword evidence="1" id="KW-1188">Viral release from host cell</keyword>
<evidence type="ECO:0000313" key="5">
    <source>
        <dbReference type="Proteomes" id="UP000680656"/>
    </source>
</evidence>
<keyword evidence="2" id="KW-0812">Transmembrane</keyword>
<organism evidence="4 5">
    <name type="scientific">Methanospirillum purgamenti</name>
    <dbReference type="NCBI Taxonomy" id="2834276"/>
    <lineage>
        <taxon>Archaea</taxon>
        <taxon>Methanobacteriati</taxon>
        <taxon>Methanobacteriota</taxon>
        <taxon>Stenosarchaea group</taxon>
        <taxon>Methanomicrobia</taxon>
        <taxon>Methanomicrobiales</taxon>
        <taxon>Methanospirillaceae</taxon>
        <taxon>Methanospirillum</taxon>
    </lineage>
</organism>
<feature type="domain" description="Phage tail tape measure protein" evidence="3">
    <location>
        <begin position="83"/>
        <end position="279"/>
    </location>
</feature>
<evidence type="ECO:0000259" key="3">
    <source>
        <dbReference type="Pfam" id="PF10145"/>
    </source>
</evidence>
<feature type="transmembrane region" description="Helical" evidence="2">
    <location>
        <begin position="370"/>
        <end position="394"/>
    </location>
</feature>
<gene>
    <name evidence="4" type="ORF">KHC33_00380</name>
</gene>
<dbReference type="PANTHER" id="PTHR37813">
    <property type="entry name" value="FELS-2 PROPHAGE PROTEIN"/>
    <property type="match status" value="1"/>
</dbReference>
<dbReference type="Pfam" id="PF10145">
    <property type="entry name" value="PhageMin_Tail"/>
    <property type="match status" value="1"/>
</dbReference>
<proteinExistence type="predicted"/>
<feature type="transmembrane region" description="Helical" evidence="2">
    <location>
        <begin position="432"/>
        <end position="454"/>
    </location>
</feature>
<keyword evidence="5" id="KW-1185">Reference proteome</keyword>
<dbReference type="PANTHER" id="PTHR37813:SF1">
    <property type="entry name" value="FELS-2 PROPHAGE PROTEIN"/>
    <property type="match status" value="1"/>
</dbReference>
<sequence>MGLLGSLGEVAYSIMVDDKTGTGSKSAEKNLMGVGAAFTGVGAGAVVMSSDVTEAFRQFDESMVKVKALGVLTEEEFDRAKRAAIDMSKQYPISATEVSDAMYGMISVGYDFDTMMRVLPEAAQLAVGGNMDLAEAVDTVINVFGAYGDNIYSAADVTNILAKAVGVGKWELGDFTDEIMKNVGSASTLGIEFDELAAANVLLQNSFTSSEVAGTSLNTMLTRLVDPTVVKKLETMGVKVKDNEGNFVGLKSVLDQLEVALQGTGGNVEKMSILQEIFGTYGVKAAMALLDEKESLGELTGEMNDAEFKQDAYNTVAESATSKQELLNNQYLAAKVALGESMNPAVETAAGLMGGLADIISELPEPLKGIAGSALFVAQGFALLGPALMGLAGLKMLGLGAIFTSISTALSGLVGSLSGIGTLIVGGITSSIGIAFLTIAGSVLVGLGIVKGLFITGAMDWMAGVVDGVRDSDIGNAILDGLSIAFAPLMSIGTLINNLVLGNWDAGRILSDMAYPFEAAFEKITTVIGGIPGALSGAFSSISEAFSALGGRVQEAFSALFTGISEFIVGLAQGFISAGYNIIMYIVQGMQSAAGAVGDAIGGIFNIIGQFIPHSPAETGPLSQLPNFGAYFVDPLLATVPAVEAASVQVAEAVAMPAAQPASMSGGTNIGSQDNSSTIDIGSINASSDYPIDKIMADIAAMQAQKRTQRGYTT</sequence>